<dbReference type="PANTHER" id="PTHR46499:SF1">
    <property type="entry name" value="QUEUINE TRNA-RIBOSYLTRANSFERASE"/>
    <property type="match status" value="1"/>
</dbReference>
<dbReference type="PANTHER" id="PTHR46499">
    <property type="entry name" value="QUEUINE TRNA-RIBOSYLTRANSFERASE"/>
    <property type="match status" value="1"/>
</dbReference>
<keyword evidence="2 4" id="KW-0808">Transferase</keyword>
<evidence type="ECO:0000313" key="7">
    <source>
        <dbReference type="Proteomes" id="UP000178448"/>
    </source>
</evidence>
<dbReference type="InterPro" id="IPR036511">
    <property type="entry name" value="TGT-like_sf"/>
</dbReference>
<keyword evidence="4" id="KW-0671">Queuosine biosynthesis</keyword>
<evidence type="ECO:0000256" key="4">
    <source>
        <dbReference type="HAMAP-Rule" id="MF_00168"/>
    </source>
</evidence>
<feature type="binding site" evidence="4">
    <location>
        <position position="267"/>
    </location>
    <ligand>
        <name>substrate</name>
    </ligand>
</feature>
<comment type="subunit">
    <text evidence="4">Homodimer. Within each dimer, one monomer is responsible for RNA recognition and catalysis, while the other monomer binds to the replacement base PreQ1.</text>
</comment>
<keyword evidence="4" id="KW-0479">Metal-binding</keyword>
<dbReference type="NCBIfam" id="TIGR00430">
    <property type="entry name" value="Q_tRNA_tgt"/>
    <property type="match status" value="1"/>
</dbReference>
<dbReference type="InterPro" id="IPR002616">
    <property type="entry name" value="tRNA_ribo_trans-like"/>
</dbReference>
<proteinExistence type="inferred from homology"/>
<feature type="region of interest" description="RNA binding" evidence="4">
    <location>
        <begin position="298"/>
        <end position="304"/>
    </location>
</feature>
<dbReference type="InterPro" id="IPR050076">
    <property type="entry name" value="ArchSynthase1/Queuine_TRR"/>
</dbReference>
<feature type="binding site" evidence="4">
    <location>
        <position position="366"/>
    </location>
    <ligand>
        <name>Zn(2+)</name>
        <dbReference type="ChEBI" id="CHEBI:29105"/>
    </ligand>
</feature>
<feature type="domain" description="tRNA-guanine(15) transglycosylase-like" evidence="5">
    <location>
        <begin position="16"/>
        <end position="109"/>
    </location>
</feature>
<feature type="binding site" evidence="4">
    <location>
        <position position="240"/>
    </location>
    <ligand>
        <name>substrate</name>
    </ligand>
</feature>
<evidence type="ECO:0000256" key="1">
    <source>
        <dbReference type="ARBA" id="ARBA00022676"/>
    </source>
</evidence>
<sequence length="429" mass="48644">MPDFSFKVTGYDPFSRARTGIISTPHGKIETPGFIPVGTQATVKSLTPKELKGLGIPMFFVNTYHIYLRPGTDVIARFGGLHKFMGWDAPVITDSGGFQVFSLNRKKYVNTAISEFAVLDREKFTRNGTLKGRSDGVFPDDYRPVGELVRIDRDGVSFTSHWDGTEHRFTPEISMSVQNILGSDIMIAFDECAPYPTTREYSAAAVGRTHSWLTRSIAAWEKNNVRRKNKPYQALYGVVQGSTFKDQRIESAKFVSAAHTDGIAIGGVSVGESKKEMENVLSWCMPNLPEDKPRHLLGVGEIDDIFTLVRHGIDTFDCVQPTRLARMGHLFVNNQIIKSNNQKQKWTIDINKTEYKYDTKPLDRRCSCYTCRNFSRSYLHHLFRVRELLAYRLATIHNLCFVTRLLAEIRKAISRGSLGQLERAWLKSQ</sequence>
<dbReference type="NCBIfam" id="TIGR00449">
    <property type="entry name" value="tgt_general"/>
    <property type="match status" value="1"/>
</dbReference>
<dbReference type="STRING" id="1798374.A2Z33_01275"/>
<comment type="function">
    <text evidence="4">Catalyzes the base-exchange of a guanine (G) residue with the queuine precursor 7-aminomethyl-7-deazaguanine (PreQ1) at position 34 (anticodon wobble position) in tRNAs with GU(N) anticodons (tRNA-Asp, -Asn, -His and -Tyr). Catalysis occurs through a double-displacement mechanism. The nucleophile active site attacks the C1' of nucleotide 34 to detach the guanine base from the RNA, forming a covalent enzyme-RNA intermediate. The proton acceptor active site deprotonates the incoming PreQ1, allowing a nucleophilic attack on the C1' of the ribose to form the product. After dissociation, two additional enzymatic reactions on the tRNA convert PreQ1 to queuine (Q), resulting in the hypermodified nucleoside queuosine (7-(((4,5-cis-dihydroxy-2-cyclopenten-1-yl)amino)methyl)-7-deazaguanosine).</text>
</comment>
<keyword evidence="3 4" id="KW-0819">tRNA processing</keyword>
<dbReference type="UniPathway" id="UPA00392"/>
<organism evidence="6 7">
    <name type="scientific">Candidatus Gottesmanbacteria bacterium RBG_16_52_11</name>
    <dbReference type="NCBI Taxonomy" id="1798374"/>
    <lineage>
        <taxon>Bacteria</taxon>
        <taxon>Candidatus Gottesmaniibacteriota</taxon>
    </lineage>
</organism>
<comment type="caution">
    <text evidence="6">The sequence shown here is derived from an EMBL/GenBank/DDBJ whole genome shotgun (WGS) entry which is preliminary data.</text>
</comment>
<evidence type="ECO:0000256" key="3">
    <source>
        <dbReference type="ARBA" id="ARBA00022694"/>
    </source>
</evidence>
<feature type="binding site" evidence="4">
    <location>
        <position position="368"/>
    </location>
    <ligand>
        <name>Zn(2+)</name>
        <dbReference type="ChEBI" id="CHEBI:29105"/>
    </ligand>
</feature>
<gene>
    <name evidence="4" type="primary">tgt</name>
    <name evidence="6" type="ORF">A2Z33_01275</name>
</gene>
<keyword evidence="4" id="KW-0862">Zinc</keyword>
<dbReference type="Proteomes" id="UP000178448">
    <property type="component" value="Unassembled WGS sequence"/>
</dbReference>
<comment type="cofactor">
    <cofactor evidence="4">
        <name>Zn(2+)</name>
        <dbReference type="ChEBI" id="CHEBI:29105"/>
    </cofactor>
    <text evidence="4">Binds 1 zinc ion per subunit.</text>
</comment>
<comment type="similarity">
    <text evidence="4">Belongs to the queuine tRNA-ribosyltransferase family.</text>
</comment>
<feature type="active site" description="Nucleophile" evidence="4">
    <location>
        <position position="317"/>
    </location>
</feature>
<dbReference type="GO" id="GO:0005737">
    <property type="term" value="C:cytoplasm"/>
    <property type="evidence" value="ECO:0007669"/>
    <property type="project" value="TreeGrafter"/>
</dbReference>
<feature type="binding site" evidence="4">
    <location>
        <position position="371"/>
    </location>
    <ligand>
        <name>Zn(2+)</name>
        <dbReference type="ChEBI" id="CHEBI:29105"/>
    </ligand>
</feature>
<comment type="pathway">
    <text evidence="4">tRNA modification; tRNA-queuosine biosynthesis.</text>
</comment>
<feature type="domain" description="tRNA-guanine(15) transglycosylase-like" evidence="5">
    <location>
        <begin position="147"/>
        <end position="428"/>
    </location>
</feature>
<dbReference type="GO" id="GO:0046872">
    <property type="term" value="F:metal ion binding"/>
    <property type="evidence" value="ECO:0007669"/>
    <property type="project" value="UniProtKB-KW"/>
</dbReference>
<dbReference type="Pfam" id="PF01702">
    <property type="entry name" value="TGT"/>
    <property type="match status" value="2"/>
</dbReference>
<evidence type="ECO:0000259" key="5">
    <source>
        <dbReference type="Pfam" id="PF01702"/>
    </source>
</evidence>
<dbReference type="InterPro" id="IPR004803">
    <property type="entry name" value="TGT"/>
</dbReference>
<protein>
    <recommendedName>
        <fullName evidence="4">Queuine tRNA-ribosyltransferase</fullName>
        <ecNumber evidence="4">2.4.2.29</ecNumber>
    </recommendedName>
    <alternativeName>
        <fullName evidence="4">Guanine insertion enzyme</fullName>
    </alternativeName>
    <alternativeName>
        <fullName evidence="4">tRNA-guanine transglycosylase</fullName>
    </alternativeName>
</protein>
<name>A0A1F5YNZ1_9BACT</name>
<reference evidence="6 7" key="1">
    <citation type="journal article" date="2016" name="Nat. Commun.">
        <title>Thousands of microbial genomes shed light on interconnected biogeochemical processes in an aquifer system.</title>
        <authorList>
            <person name="Anantharaman K."/>
            <person name="Brown C.T."/>
            <person name="Hug L.A."/>
            <person name="Sharon I."/>
            <person name="Castelle C.J."/>
            <person name="Probst A.J."/>
            <person name="Thomas B.C."/>
            <person name="Singh A."/>
            <person name="Wilkins M.J."/>
            <person name="Karaoz U."/>
            <person name="Brodie E.L."/>
            <person name="Williams K.H."/>
            <person name="Hubbard S.S."/>
            <person name="Banfield J.F."/>
        </authorList>
    </citation>
    <scope>NUCLEOTIDE SEQUENCE [LARGE SCALE GENOMIC DNA]</scope>
</reference>
<feature type="binding site" evidence="4">
    <location>
        <position position="397"/>
    </location>
    <ligand>
        <name>Zn(2+)</name>
        <dbReference type="ChEBI" id="CHEBI:29105"/>
    </ligand>
</feature>
<dbReference type="HAMAP" id="MF_00168">
    <property type="entry name" value="Q_tRNA_Tgt"/>
    <property type="match status" value="1"/>
</dbReference>
<evidence type="ECO:0000313" key="6">
    <source>
        <dbReference type="EMBL" id="OGG01865.1"/>
    </source>
</evidence>
<feature type="binding site" evidence="4">
    <location>
        <begin position="94"/>
        <end position="98"/>
    </location>
    <ligand>
        <name>substrate</name>
    </ligand>
</feature>
<dbReference type="EC" id="2.4.2.29" evidence="4"/>
<comment type="catalytic activity">
    <reaction evidence="4">
        <text>7-aminomethyl-7-carbaguanine + guanosine(34) in tRNA = 7-aminomethyl-7-carbaguanosine(34) in tRNA + guanine</text>
        <dbReference type="Rhea" id="RHEA:24104"/>
        <dbReference type="Rhea" id="RHEA-COMP:10341"/>
        <dbReference type="Rhea" id="RHEA-COMP:10342"/>
        <dbReference type="ChEBI" id="CHEBI:16235"/>
        <dbReference type="ChEBI" id="CHEBI:58703"/>
        <dbReference type="ChEBI" id="CHEBI:74269"/>
        <dbReference type="ChEBI" id="CHEBI:82833"/>
        <dbReference type="EC" id="2.4.2.29"/>
    </reaction>
</comment>
<dbReference type="EMBL" id="MFJD01000009">
    <property type="protein sequence ID" value="OGG01865.1"/>
    <property type="molecule type" value="Genomic_DNA"/>
</dbReference>
<dbReference type="Gene3D" id="3.20.20.105">
    <property type="entry name" value="Queuine tRNA-ribosyltransferase-like"/>
    <property type="match status" value="1"/>
</dbReference>
<dbReference type="GO" id="GO:0008479">
    <property type="term" value="F:tRNA-guanosine(34) queuine transglycosylase activity"/>
    <property type="evidence" value="ECO:0007669"/>
    <property type="project" value="UniProtKB-UniRule"/>
</dbReference>
<keyword evidence="1 4" id="KW-0328">Glycosyltransferase</keyword>
<accession>A0A1F5YNZ1</accession>
<feature type="binding site" evidence="4">
    <location>
        <position position="190"/>
    </location>
    <ligand>
        <name>substrate</name>
    </ligand>
</feature>
<evidence type="ECO:0000256" key="2">
    <source>
        <dbReference type="ARBA" id="ARBA00022679"/>
    </source>
</evidence>
<feature type="region of interest" description="RNA binding; important for wobble base 34 recognition" evidence="4">
    <location>
        <begin position="322"/>
        <end position="326"/>
    </location>
</feature>
<dbReference type="SUPFAM" id="SSF51713">
    <property type="entry name" value="tRNA-guanine transglycosylase"/>
    <property type="match status" value="1"/>
</dbReference>
<dbReference type="GO" id="GO:0008616">
    <property type="term" value="P:tRNA queuosine(34) biosynthetic process"/>
    <property type="evidence" value="ECO:0007669"/>
    <property type="project" value="UniProtKB-UniRule"/>
</dbReference>
<dbReference type="AlphaFoldDB" id="A0A1F5YNZ1"/>
<feature type="active site" description="Proton acceptor" evidence="4">
    <location>
        <position position="94"/>
    </location>
</feature>